<dbReference type="EMBL" id="BPVZ01000005">
    <property type="protein sequence ID" value="GKU91843.1"/>
    <property type="molecule type" value="Genomic_DNA"/>
</dbReference>
<dbReference type="FunFam" id="3.40.50.1820:FF:000036">
    <property type="entry name" value="Alpha/beta-Hydrolases superfamily protein"/>
    <property type="match status" value="1"/>
</dbReference>
<dbReference type="InterPro" id="IPR022742">
    <property type="entry name" value="Hydrolase_4"/>
</dbReference>
<reference evidence="3 4" key="1">
    <citation type="journal article" date="2021" name="Commun. Biol.">
        <title>The genome of Shorea leprosula (Dipterocarpaceae) highlights the ecological relevance of drought in aseasonal tropical rainforests.</title>
        <authorList>
            <person name="Ng K.K.S."/>
            <person name="Kobayashi M.J."/>
            <person name="Fawcett J.A."/>
            <person name="Hatakeyama M."/>
            <person name="Paape T."/>
            <person name="Ng C.H."/>
            <person name="Ang C.C."/>
            <person name="Tnah L.H."/>
            <person name="Lee C.T."/>
            <person name="Nishiyama T."/>
            <person name="Sese J."/>
            <person name="O'Brien M.J."/>
            <person name="Copetti D."/>
            <person name="Mohd Noor M.I."/>
            <person name="Ong R.C."/>
            <person name="Putra M."/>
            <person name="Sireger I.Z."/>
            <person name="Indrioko S."/>
            <person name="Kosugi Y."/>
            <person name="Izuno A."/>
            <person name="Isagi Y."/>
            <person name="Lee S.L."/>
            <person name="Shimizu K.K."/>
        </authorList>
    </citation>
    <scope>NUCLEOTIDE SEQUENCE [LARGE SCALE GENOMIC DNA]</scope>
    <source>
        <strain evidence="3">214</strain>
    </source>
</reference>
<proteinExistence type="predicted"/>
<gene>
    <name evidence="3" type="ORF">SLEP1_g5657</name>
</gene>
<feature type="region of interest" description="Disordered" evidence="1">
    <location>
        <begin position="304"/>
        <end position="326"/>
    </location>
</feature>
<dbReference type="Pfam" id="PF12146">
    <property type="entry name" value="Hydrolase_4"/>
    <property type="match status" value="1"/>
</dbReference>
<protein>
    <recommendedName>
        <fullName evidence="2">Serine aminopeptidase S33 domain-containing protein</fullName>
    </recommendedName>
</protein>
<feature type="domain" description="Serine aminopeptidase S33" evidence="2">
    <location>
        <begin position="35"/>
        <end position="274"/>
    </location>
</feature>
<dbReference type="PANTHER" id="PTHR11614">
    <property type="entry name" value="PHOSPHOLIPASE-RELATED"/>
    <property type="match status" value="1"/>
</dbReference>
<evidence type="ECO:0000256" key="1">
    <source>
        <dbReference type="SAM" id="MobiDB-lite"/>
    </source>
</evidence>
<evidence type="ECO:0000313" key="3">
    <source>
        <dbReference type="EMBL" id="GKU91843.1"/>
    </source>
</evidence>
<evidence type="ECO:0000313" key="4">
    <source>
        <dbReference type="Proteomes" id="UP001054252"/>
    </source>
</evidence>
<dbReference type="InterPro" id="IPR000073">
    <property type="entry name" value="AB_hydrolase_1"/>
</dbReference>
<dbReference type="PRINTS" id="PR00111">
    <property type="entry name" value="ABHYDROLASE"/>
</dbReference>
<feature type="compositionally biased region" description="Basic and acidic residues" evidence="1">
    <location>
        <begin position="304"/>
        <end position="320"/>
    </location>
</feature>
<sequence>MANEIEEYVKYDEQFITNCRGMRLFTCQWTPIKEEPKALIFICHGYAMECSITMKSTAIRLAEAGFAVYGIDYEGHGKSSGCTAFVDNFDHIVHDCSNHFTSICEREEYRRKMRYLLGESMGGAVALLLHRMKPEFWDGAVLSAPMCKIADDMKPPLPAILLMKAVCKVVPTWKAVVMHQDIVKIAFKEEKIRHQVRENQYCYKGAPRLKTCYELLRVSSNLEESLQDVTFPFLVLHGGEDRVTDKQASQKLYDVASSSDKTLKLYPGMWHGLLYGEPLENTDVVFKDIIGWLEERTALGNSRLEEEQKLRNDESLKQEETTPPTI</sequence>
<comment type="caution">
    <text evidence="3">The sequence shown here is derived from an EMBL/GenBank/DDBJ whole genome shotgun (WGS) entry which is preliminary data.</text>
</comment>
<evidence type="ECO:0000259" key="2">
    <source>
        <dbReference type="Pfam" id="PF12146"/>
    </source>
</evidence>
<keyword evidence="4" id="KW-1185">Reference proteome</keyword>
<name>A0AAV5I1H4_9ROSI</name>
<accession>A0AAV5I1H4</accession>
<dbReference type="Proteomes" id="UP001054252">
    <property type="component" value="Unassembled WGS sequence"/>
</dbReference>
<dbReference type="InterPro" id="IPR029058">
    <property type="entry name" value="AB_hydrolase_fold"/>
</dbReference>
<organism evidence="3 4">
    <name type="scientific">Rubroshorea leprosula</name>
    <dbReference type="NCBI Taxonomy" id="152421"/>
    <lineage>
        <taxon>Eukaryota</taxon>
        <taxon>Viridiplantae</taxon>
        <taxon>Streptophyta</taxon>
        <taxon>Embryophyta</taxon>
        <taxon>Tracheophyta</taxon>
        <taxon>Spermatophyta</taxon>
        <taxon>Magnoliopsida</taxon>
        <taxon>eudicotyledons</taxon>
        <taxon>Gunneridae</taxon>
        <taxon>Pentapetalae</taxon>
        <taxon>rosids</taxon>
        <taxon>malvids</taxon>
        <taxon>Malvales</taxon>
        <taxon>Dipterocarpaceae</taxon>
        <taxon>Rubroshorea</taxon>
    </lineage>
</organism>
<dbReference type="SUPFAM" id="SSF53474">
    <property type="entry name" value="alpha/beta-Hydrolases"/>
    <property type="match status" value="1"/>
</dbReference>
<dbReference type="AlphaFoldDB" id="A0AAV5I1H4"/>
<dbReference type="InterPro" id="IPR051044">
    <property type="entry name" value="MAG_DAG_Lipase"/>
</dbReference>
<dbReference type="Gene3D" id="3.40.50.1820">
    <property type="entry name" value="alpha/beta hydrolase"/>
    <property type="match status" value="1"/>
</dbReference>